<dbReference type="AlphaFoldDB" id="A0A437M422"/>
<dbReference type="EMBL" id="SACL01000007">
    <property type="protein sequence ID" value="RVT92224.1"/>
    <property type="molecule type" value="Genomic_DNA"/>
</dbReference>
<dbReference type="PANTHER" id="PTHR42928:SF5">
    <property type="entry name" value="BLR1237 PROTEIN"/>
    <property type="match status" value="1"/>
</dbReference>
<protein>
    <recommendedName>
        <fullName evidence="4">Tripartite tricarboxylate transporter substrate binding protein</fullName>
    </recommendedName>
</protein>
<name>A0A437M422_9PROT</name>
<gene>
    <name evidence="2" type="ORF">EOD42_18590</name>
</gene>
<evidence type="ECO:0000313" key="2">
    <source>
        <dbReference type="EMBL" id="RVT92224.1"/>
    </source>
</evidence>
<evidence type="ECO:0000313" key="3">
    <source>
        <dbReference type="Proteomes" id="UP000282957"/>
    </source>
</evidence>
<dbReference type="InterPro" id="IPR005064">
    <property type="entry name" value="BUG"/>
</dbReference>
<accession>A0A437M422</accession>
<reference evidence="2 3" key="1">
    <citation type="submission" date="2019-01" db="EMBL/GenBank/DDBJ databases">
        <authorList>
            <person name="Chen W.-M."/>
        </authorList>
    </citation>
    <scope>NUCLEOTIDE SEQUENCE [LARGE SCALE GENOMIC DNA]</scope>
    <source>
        <strain evidence="2 3">CCP-6</strain>
    </source>
</reference>
<dbReference type="Gene3D" id="3.40.190.150">
    <property type="entry name" value="Bordetella uptake gene, domain 1"/>
    <property type="match status" value="1"/>
</dbReference>
<dbReference type="InterPro" id="IPR042100">
    <property type="entry name" value="Bug_dom1"/>
</dbReference>
<dbReference type="Pfam" id="PF03401">
    <property type="entry name" value="TctC"/>
    <property type="match status" value="1"/>
</dbReference>
<dbReference type="OrthoDB" id="7252670at2"/>
<evidence type="ECO:0000256" key="1">
    <source>
        <dbReference type="ARBA" id="ARBA00006987"/>
    </source>
</evidence>
<evidence type="ECO:0008006" key="4">
    <source>
        <dbReference type="Google" id="ProtNLM"/>
    </source>
</evidence>
<dbReference type="PANTHER" id="PTHR42928">
    <property type="entry name" value="TRICARBOXYLATE-BINDING PROTEIN"/>
    <property type="match status" value="1"/>
</dbReference>
<proteinExistence type="inferred from homology"/>
<comment type="similarity">
    <text evidence="1">Belongs to the UPF0065 (bug) family.</text>
</comment>
<dbReference type="Gene3D" id="3.40.190.10">
    <property type="entry name" value="Periplasmic binding protein-like II"/>
    <property type="match status" value="1"/>
</dbReference>
<sequence length="385" mass="41011">MGGLAAVQQRHLHALRGIGAAQDGGIERHVEHRAEGFLQTYRTHLFHLSRPPRRLHHVRARRNPEMPPMRVARRLLPFLATPALVTPVLAQERRPIRLIIPVGVAGVTDVVGRILAEALQAQLGRPVVPENVPGAGSTVGAQAFHRAPNDGTAYFIGTNNHPVMQAVYPSFPLNPVRDFTPLALVGNQPFALAVSPQLPVQDVAGLLGWLAQQGDAANYGSTNPGATNHMAGELLKQLTRGSFTIVQYRTAANAVQDLVAGRVHFTIDSPTLLAPLARDGRVKLLAGSGPTTSALLPGLPTLAQSVPGYALTAWQVLFSRPGAPPEADAMIRDATLAALAQEPVRQRLLTASVEVWPDPTPAAAARHVEAEVARWAPIAARISAG</sequence>
<organism evidence="2 3">
    <name type="scientific">Rhodovarius crocodyli</name>
    <dbReference type="NCBI Taxonomy" id="1979269"/>
    <lineage>
        <taxon>Bacteria</taxon>
        <taxon>Pseudomonadati</taxon>
        <taxon>Pseudomonadota</taxon>
        <taxon>Alphaproteobacteria</taxon>
        <taxon>Acetobacterales</taxon>
        <taxon>Roseomonadaceae</taxon>
        <taxon>Rhodovarius</taxon>
    </lineage>
</organism>
<dbReference type="SUPFAM" id="SSF53850">
    <property type="entry name" value="Periplasmic binding protein-like II"/>
    <property type="match status" value="1"/>
</dbReference>
<comment type="caution">
    <text evidence="2">The sequence shown here is derived from an EMBL/GenBank/DDBJ whole genome shotgun (WGS) entry which is preliminary data.</text>
</comment>
<dbReference type="Proteomes" id="UP000282957">
    <property type="component" value="Unassembled WGS sequence"/>
</dbReference>
<keyword evidence="3" id="KW-1185">Reference proteome</keyword>